<evidence type="ECO:0000256" key="14">
    <source>
        <dbReference type="ARBA" id="ARBA00023098"/>
    </source>
</evidence>
<comment type="subcellular location">
    <subcellularLocation>
        <location evidence="2">Cell membrane</location>
        <topology evidence="2">Multi-pass membrane protein</topology>
    </subcellularLocation>
</comment>
<evidence type="ECO:0000256" key="21">
    <source>
        <dbReference type="ARBA" id="ARBA00032396"/>
    </source>
</evidence>
<dbReference type="GO" id="GO:0005886">
    <property type="term" value="C:plasma membrane"/>
    <property type="evidence" value="ECO:0007669"/>
    <property type="project" value="UniProtKB-SubCell"/>
</dbReference>
<evidence type="ECO:0000256" key="12">
    <source>
        <dbReference type="ARBA" id="ARBA00022695"/>
    </source>
</evidence>
<evidence type="ECO:0000313" key="25">
    <source>
        <dbReference type="EMBL" id="MBO8450825.1"/>
    </source>
</evidence>
<evidence type="ECO:0000256" key="9">
    <source>
        <dbReference type="ARBA" id="ARBA00022516"/>
    </source>
</evidence>
<organism evidence="25 26">
    <name type="scientific">Candidatus Avitreponema avistercoris</name>
    <dbReference type="NCBI Taxonomy" id="2840705"/>
    <lineage>
        <taxon>Bacteria</taxon>
        <taxon>Pseudomonadati</taxon>
        <taxon>Spirochaetota</taxon>
        <taxon>Spirochaetia</taxon>
        <taxon>Spirochaetales</taxon>
        <taxon>Candidatus Avitreponema</taxon>
    </lineage>
</organism>
<feature type="transmembrane region" description="Helical" evidence="24">
    <location>
        <begin position="120"/>
        <end position="139"/>
    </location>
</feature>
<protein>
    <recommendedName>
        <fullName evidence="7">Phosphatidate cytidylyltransferase</fullName>
        <ecNumber evidence="6">2.7.7.41</ecNumber>
    </recommendedName>
    <alternativeName>
        <fullName evidence="20">CDP-DAG synthase</fullName>
    </alternativeName>
    <alternativeName>
        <fullName evidence="22">CDP-DG synthase</fullName>
    </alternativeName>
    <alternativeName>
        <fullName evidence="18">CDP-diacylglycerol synthase</fullName>
    </alternativeName>
    <alternativeName>
        <fullName evidence="21">CDP-diglyceride pyrophosphorylase</fullName>
    </alternativeName>
    <alternativeName>
        <fullName evidence="23">CDP-diglyceride synthase</fullName>
    </alternativeName>
    <alternativeName>
        <fullName evidence="19">CTP:phosphatidate cytidylyltransferase</fullName>
    </alternativeName>
</protein>
<evidence type="ECO:0000256" key="24">
    <source>
        <dbReference type="SAM" id="Phobius"/>
    </source>
</evidence>
<feature type="transmembrane region" description="Helical" evidence="24">
    <location>
        <begin position="7"/>
        <end position="24"/>
    </location>
</feature>
<dbReference type="EC" id="2.7.7.41" evidence="6"/>
<evidence type="ECO:0000256" key="23">
    <source>
        <dbReference type="ARBA" id="ARBA00033406"/>
    </source>
</evidence>
<keyword evidence="15 24" id="KW-0472">Membrane</keyword>
<evidence type="ECO:0000256" key="19">
    <source>
        <dbReference type="ARBA" id="ARBA00031825"/>
    </source>
</evidence>
<keyword evidence="8" id="KW-1003">Cell membrane</keyword>
<keyword evidence="12 25" id="KW-0548">Nucleotidyltransferase</keyword>
<reference evidence="25" key="2">
    <citation type="journal article" date="2021" name="PeerJ">
        <title>Extensive microbial diversity within the chicken gut microbiome revealed by metagenomics and culture.</title>
        <authorList>
            <person name="Gilroy R."/>
            <person name="Ravi A."/>
            <person name="Getino M."/>
            <person name="Pursley I."/>
            <person name="Horton D.L."/>
            <person name="Alikhan N.F."/>
            <person name="Baker D."/>
            <person name="Gharbi K."/>
            <person name="Hall N."/>
            <person name="Watson M."/>
            <person name="Adriaenssens E.M."/>
            <person name="Foster-Nyarko E."/>
            <person name="Jarju S."/>
            <person name="Secka A."/>
            <person name="Antonio M."/>
            <person name="Oren A."/>
            <person name="Chaudhuri R.R."/>
            <person name="La Ragione R."/>
            <person name="Hildebrand F."/>
            <person name="Pallen M.J."/>
        </authorList>
    </citation>
    <scope>NUCLEOTIDE SEQUENCE</scope>
    <source>
        <strain evidence="25">B3-4054</strain>
    </source>
</reference>
<dbReference type="EMBL" id="JADIMS010000129">
    <property type="protein sequence ID" value="MBO8450825.1"/>
    <property type="molecule type" value="Genomic_DNA"/>
</dbReference>
<feature type="transmembrane region" description="Helical" evidence="24">
    <location>
        <begin position="186"/>
        <end position="207"/>
    </location>
</feature>
<dbReference type="Proteomes" id="UP000823616">
    <property type="component" value="Unassembled WGS sequence"/>
</dbReference>
<evidence type="ECO:0000256" key="18">
    <source>
        <dbReference type="ARBA" id="ARBA00029893"/>
    </source>
</evidence>
<evidence type="ECO:0000256" key="20">
    <source>
        <dbReference type="ARBA" id="ARBA00032253"/>
    </source>
</evidence>
<evidence type="ECO:0000256" key="3">
    <source>
        <dbReference type="ARBA" id="ARBA00005119"/>
    </source>
</evidence>
<keyword evidence="17" id="KW-1208">Phospholipid metabolism</keyword>
<reference evidence="25" key="1">
    <citation type="submission" date="2020-10" db="EMBL/GenBank/DDBJ databases">
        <authorList>
            <person name="Gilroy R."/>
        </authorList>
    </citation>
    <scope>NUCLEOTIDE SEQUENCE</scope>
    <source>
        <strain evidence="25">B3-4054</strain>
    </source>
</reference>
<comment type="catalytic activity">
    <reaction evidence="1">
        <text>a 1,2-diacyl-sn-glycero-3-phosphate + CTP + H(+) = a CDP-1,2-diacyl-sn-glycerol + diphosphate</text>
        <dbReference type="Rhea" id="RHEA:16229"/>
        <dbReference type="ChEBI" id="CHEBI:15378"/>
        <dbReference type="ChEBI" id="CHEBI:33019"/>
        <dbReference type="ChEBI" id="CHEBI:37563"/>
        <dbReference type="ChEBI" id="CHEBI:58332"/>
        <dbReference type="ChEBI" id="CHEBI:58608"/>
        <dbReference type="EC" id="2.7.7.41"/>
    </reaction>
</comment>
<keyword evidence="9" id="KW-0444">Lipid biosynthesis</keyword>
<dbReference type="AlphaFoldDB" id="A0A9D9HE32"/>
<keyword evidence="16" id="KW-0594">Phospholipid biosynthesis</keyword>
<feature type="transmembrane region" description="Helical" evidence="24">
    <location>
        <begin position="260"/>
        <end position="280"/>
    </location>
</feature>
<evidence type="ECO:0000313" key="26">
    <source>
        <dbReference type="Proteomes" id="UP000823616"/>
    </source>
</evidence>
<evidence type="ECO:0000256" key="10">
    <source>
        <dbReference type="ARBA" id="ARBA00022679"/>
    </source>
</evidence>
<feature type="transmembrane region" description="Helical" evidence="24">
    <location>
        <begin position="87"/>
        <end position="108"/>
    </location>
</feature>
<evidence type="ECO:0000256" key="16">
    <source>
        <dbReference type="ARBA" id="ARBA00023209"/>
    </source>
</evidence>
<name>A0A9D9HE32_9SPIR</name>
<comment type="similarity">
    <text evidence="5">Belongs to the CDS family.</text>
</comment>
<dbReference type="PANTHER" id="PTHR46382">
    <property type="entry name" value="PHOSPHATIDATE CYTIDYLYLTRANSFERASE"/>
    <property type="match status" value="1"/>
</dbReference>
<dbReference type="GO" id="GO:0004605">
    <property type="term" value="F:phosphatidate cytidylyltransferase activity"/>
    <property type="evidence" value="ECO:0007669"/>
    <property type="project" value="UniProtKB-EC"/>
</dbReference>
<keyword evidence="11 24" id="KW-0812">Transmembrane</keyword>
<feature type="transmembrane region" description="Helical" evidence="24">
    <location>
        <begin position="219"/>
        <end position="239"/>
    </location>
</feature>
<evidence type="ECO:0000256" key="4">
    <source>
        <dbReference type="ARBA" id="ARBA00005189"/>
    </source>
</evidence>
<evidence type="ECO:0000256" key="7">
    <source>
        <dbReference type="ARBA" id="ARBA00019373"/>
    </source>
</evidence>
<evidence type="ECO:0000256" key="1">
    <source>
        <dbReference type="ARBA" id="ARBA00001698"/>
    </source>
</evidence>
<evidence type="ECO:0000256" key="17">
    <source>
        <dbReference type="ARBA" id="ARBA00023264"/>
    </source>
</evidence>
<sequence length="282" mass="30604">MSKLTERLFLFFLGIPLFIATILLVPHWHYAVFHLEILFFSVLAILEMRDILSRRTEVLPAGELIAAGILAPLAAASFAVFSLPFRIIPAAAAAAVLLVLFFEFLHSFSGSFEKSLERISSGLFVILYPGFLVLFLSIMTVWNHAGVIFCVFFLMVFGCDSIAWFLGILFGRGNRGVVPASPNKSVAGFIGGYLGSIAGSLAGYFLFPEVFAGPVWKMLLLAFFIATSAILGDIAESILKRAAGIKDSGSFMPGRGGILDTIDSVLVSAPVFYILCGFLFTF</sequence>
<evidence type="ECO:0000256" key="2">
    <source>
        <dbReference type="ARBA" id="ARBA00004651"/>
    </source>
</evidence>
<evidence type="ECO:0000256" key="13">
    <source>
        <dbReference type="ARBA" id="ARBA00022989"/>
    </source>
</evidence>
<keyword evidence="13 24" id="KW-1133">Transmembrane helix</keyword>
<evidence type="ECO:0000256" key="6">
    <source>
        <dbReference type="ARBA" id="ARBA00012487"/>
    </source>
</evidence>
<evidence type="ECO:0000256" key="15">
    <source>
        <dbReference type="ARBA" id="ARBA00023136"/>
    </source>
</evidence>
<comment type="pathway">
    <text evidence="3">Phospholipid metabolism; CDP-diacylglycerol biosynthesis; CDP-diacylglycerol from sn-glycerol 3-phosphate: step 3/3.</text>
</comment>
<keyword evidence="10" id="KW-0808">Transferase</keyword>
<dbReference type="PANTHER" id="PTHR46382:SF1">
    <property type="entry name" value="PHOSPHATIDATE CYTIDYLYLTRANSFERASE"/>
    <property type="match status" value="1"/>
</dbReference>
<comment type="caution">
    <text evidence="25">The sequence shown here is derived from an EMBL/GenBank/DDBJ whole genome shotgun (WGS) entry which is preliminary data.</text>
</comment>
<comment type="pathway">
    <text evidence="4">Lipid metabolism.</text>
</comment>
<feature type="transmembrane region" description="Helical" evidence="24">
    <location>
        <begin position="58"/>
        <end position="81"/>
    </location>
</feature>
<proteinExistence type="inferred from homology"/>
<evidence type="ECO:0000256" key="8">
    <source>
        <dbReference type="ARBA" id="ARBA00022475"/>
    </source>
</evidence>
<keyword evidence="14" id="KW-0443">Lipid metabolism</keyword>
<gene>
    <name evidence="25" type="ORF">IAA96_06940</name>
</gene>
<evidence type="ECO:0000256" key="5">
    <source>
        <dbReference type="ARBA" id="ARBA00010185"/>
    </source>
</evidence>
<evidence type="ECO:0000256" key="22">
    <source>
        <dbReference type="ARBA" id="ARBA00032743"/>
    </source>
</evidence>
<accession>A0A9D9HE32</accession>
<evidence type="ECO:0000256" key="11">
    <source>
        <dbReference type="ARBA" id="ARBA00022692"/>
    </source>
</evidence>
<dbReference type="GO" id="GO:0016024">
    <property type="term" value="P:CDP-diacylglycerol biosynthetic process"/>
    <property type="evidence" value="ECO:0007669"/>
    <property type="project" value="TreeGrafter"/>
</dbReference>
<dbReference type="Pfam" id="PF01148">
    <property type="entry name" value="CTP_transf_1"/>
    <property type="match status" value="1"/>
</dbReference>
<feature type="transmembrane region" description="Helical" evidence="24">
    <location>
        <begin position="145"/>
        <end position="166"/>
    </location>
</feature>